<name>A0A1H9A9A2_9BACT</name>
<dbReference type="InterPro" id="IPR052935">
    <property type="entry name" value="Mg2+_PAP"/>
</dbReference>
<dbReference type="Proteomes" id="UP000199021">
    <property type="component" value="Unassembled WGS sequence"/>
</dbReference>
<feature type="domain" description="Phosphatidate phosphatase APP1 catalytic" evidence="1">
    <location>
        <begin position="184"/>
        <end position="340"/>
    </location>
</feature>
<dbReference type="AlphaFoldDB" id="A0A1H9A9A2"/>
<organism evidence="2 3">
    <name type="scientific">Neolewinella agarilytica</name>
    <dbReference type="NCBI Taxonomy" id="478744"/>
    <lineage>
        <taxon>Bacteria</taxon>
        <taxon>Pseudomonadati</taxon>
        <taxon>Bacteroidota</taxon>
        <taxon>Saprospiria</taxon>
        <taxon>Saprospirales</taxon>
        <taxon>Lewinellaceae</taxon>
        <taxon>Neolewinella</taxon>
    </lineage>
</organism>
<proteinExistence type="predicted"/>
<evidence type="ECO:0000259" key="1">
    <source>
        <dbReference type="Pfam" id="PF09949"/>
    </source>
</evidence>
<dbReference type="InParanoid" id="A0A1H9A9A2"/>
<protein>
    <submittedName>
        <fullName evidence="2">Phosphatidate phosphatase APP1</fullName>
    </submittedName>
</protein>
<keyword evidence="3" id="KW-1185">Reference proteome</keyword>
<accession>A0A1H9A9A2</accession>
<dbReference type="OrthoDB" id="9789875at2"/>
<dbReference type="GO" id="GO:0008195">
    <property type="term" value="F:phosphatidate phosphatase activity"/>
    <property type="evidence" value="ECO:0007669"/>
    <property type="project" value="InterPro"/>
</dbReference>
<reference evidence="3" key="1">
    <citation type="submission" date="2016-10" db="EMBL/GenBank/DDBJ databases">
        <authorList>
            <person name="Varghese N."/>
            <person name="Submissions S."/>
        </authorList>
    </citation>
    <scope>NUCLEOTIDE SEQUENCE [LARGE SCALE GENOMIC DNA]</scope>
    <source>
        <strain evidence="3">DSM 24740</strain>
    </source>
</reference>
<dbReference type="PANTHER" id="PTHR28208">
    <property type="entry name" value="PHOSPHATIDATE PHOSPHATASE APP1"/>
    <property type="match status" value="1"/>
</dbReference>
<sequence>MLWLDEEQGKLAVTNKHQHFNDRYTIMAIKDTLSSLGKIAHREWDEIVDRLGWGRDKPVSVANYIGFGREDYLWLTGRVLRDRGISREERDNLLDNISNNFKRFNSREIKRAKVSITWGDHTFERVTDSEGYFHVEHHCGDDNHVHSNHELWQEAKITVQSVPGLEEVDLQFHSDVVVPTKAEFGVISDIDDTILKTDVTSKLKLKMMLHTILKNAGNRRAFEGVADFYQALKLGPDGEGFNPFFYVSNSPWNLYDLLLDFLHLNHLPRGPVLLRDFGLPSEDIVSSYKTHKADMVKRILDTYPSLPFILVGDSGEHDTDIYLEAAKNNPERILAIYIRDVQHARRAERIEKLIESVSGIEVKLVGSYNEALSHAREQGWVQSAG</sequence>
<dbReference type="EMBL" id="FOFB01000002">
    <property type="protein sequence ID" value="SEP73121.1"/>
    <property type="molecule type" value="Genomic_DNA"/>
</dbReference>
<dbReference type="InterPro" id="IPR019236">
    <property type="entry name" value="APP1_cat"/>
</dbReference>
<dbReference type="PANTHER" id="PTHR28208:SF3">
    <property type="entry name" value="PHOSPHATIDATE PHOSPHATASE APP1"/>
    <property type="match status" value="1"/>
</dbReference>
<gene>
    <name evidence="2" type="ORF">SAMN05444359_1027</name>
</gene>
<evidence type="ECO:0000313" key="3">
    <source>
        <dbReference type="Proteomes" id="UP000199021"/>
    </source>
</evidence>
<dbReference type="Pfam" id="PF09949">
    <property type="entry name" value="APP1_cat"/>
    <property type="match status" value="1"/>
</dbReference>
<evidence type="ECO:0000313" key="2">
    <source>
        <dbReference type="EMBL" id="SEP73121.1"/>
    </source>
</evidence>
<dbReference type="STRING" id="478744.SAMN05444359_1027"/>
<dbReference type="RefSeq" id="WP_090165212.1">
    <property type="nucleotide sequence ID" value="NZ_FOFB01000002.1"/>
</dbReference>